<accession>A0A7H0I4S1</accession>
<evidence type="ECO:0000313" key="2">
    <source>
        <dbReference type="Proteomes" id="UP000516230"/>
    </source>
</evidence>
<gene>
    <name evidence="1" type="ORF">IAG43_32775</name>
</gene>
<dbReference type="RefSeq" id="WP_187744830.1">
    <property type="nucleotide sequence ID" value="NZ_CP060826.1"/>
</dbReference>
<dbReference type="EMBL" id="CP060826">
    <property type="protein sequence ID" value="QNP67787.1"/>
    <property type="molecule type" value="Genomic_DNA"/>
</dbReference>
<keyword evidence="1" id="KW-0614">Plasmid</keyword>
<protein>
    <submittedName>
        <fullName evidence="1">Uncharacterized protein</fullName>
    </submittedName>
</protein>
<name>A0A7H0I4S1_9ACTN</name>
<organism evidence="1 2">
    <name type="scientific">Streptomyces genisteinicus</name>
    <dbReference type="NCBI Taxonomy" id="2768068"/>
    <lineage>
        <taxon>Bacteria</taxon>
        <taxon>Bacillati</taxon>
        <taxon>Actinomycetota</taxon>
        <taxon>Actinomycetes</taxon>
        <taxon>Kitasatosporales</taxon>
        <taxon>Streptomycetaceae</taxon>
        <taxon>Streptomyces</taxon>
    </lineage>
</organism>
<proteinExistence type="predicted"/>
<dbReference type="AlphaFoldDB" id="A0A7H0I4S1"/>
<evidence type="ECO:0000313" key="1">
    <source>
        <dbReference type="EMBL" id="QNP67787.1"/>
    </source>
</evidence>
<dbReference type="KEGG" id="sgj:IAG43_32775"/>
<reference evidence="1 2" key="1">
    <citation type="submission" date="2020-08" db="EMBL/GenBank/DDBJ databases">
        <title>A novel species.</title>
        <authorList>
            <person name="Gao J."/>
        </authorList>
    </citation>
    <scope>NUCLEOTIDE SEQUENCE [LARGE SCALE GENOMIC DNA]</scope>
    <source>
        <strain evidence="1 2">CRPJ-33</strain>
        <plasmid evidence="1 2">unnamed2</plasmid>
    </source>
</reference>
<sequence length="193" mass="21203">MDSTTPASWSGWRSRTVEIPGAGDGTPVLLEFRAGFTTSFRLSTVRKGAQHQRAHDTLVTIGRTGRSHIVLPADCDALAIWRVTVGNEGASGFGRWKVRIVDNDALPQLPTEKTRGKGTRTFGYFSPKPYFEYAPVVHYDFIDSPGTIIYTPANGGKQLIRFTSAATRKGTLRLPHHGYVTVSDHGTWRISAT</sequence>
<geneLocation type="plasmid" evidence="1 2">
    <name>unnamed2</name>
</geneLocation>
<keyword evidence="2" id="KW-1185">Reference proteome</keyword>
<dbReference type="Proteomes" id="UP000516230">
    <property type="component" value="Plasmid unnamed2"/>
</dbReference>